<accession>A0ABW4RMG4</accession>
<reference evidence="2" key="1">
    <citation type="journal article" date="2019" name="Int. J. Syst. Evol. Microbiol.">
        <title>The Global Catalogue of Microorganisms (GCM) 10K type strain sequencing project: providing services to taxonomists for standard genome sequencing and annotation.</title>
        <authorList>
            <consortium name="The Broad Institute Genomics Platform"/>
            <consortium name="The Broad Institute Genome Sequencing Center for Infectious Disease"/>
            <person name="Wu L."/>
            <person name="Ma J."/>
        </authorList>
    </citation>
    <scope>NUCLEOTIDE SEQUENCE [LARGE SCALE GENOMIC DNA]</scope>
    <source>
        <strain evidence="2">CCUG 54950</strain>
    </source>
</reference>
<comment type="caution">
    <text evidence="1">The sequence shown here is derived from an EMBL/GenBank/DDBJ whole genome shotgun (WGS) entry which is preliminary data.</text>
</comment>
<evidence type="ECO:0000313" key="2">
    <source>
        <dbReference type="Proteomes" id="UP001597233"/>
    </source>
</evidence>
<sequence length="734" mass="83195">MLPNLNLDDRTYAQIMERARQAIHRHSPEWTDENAHDPGMTLLEMFSWLTEAQQYYINRVTARNELKFLQLLGMEPQAAISAETEVQFTGVKEERLLPAGTRLRADTIVFETESPLWLLPHQIERVVVQYDNTAVMHAWEGLRSPEFALFGTDGKPGNSFCIGLDGALPVNQPLHLTFDLAGNRRVPRNPIDAESKHSPLAVLRWEFYGDGQWQPLELRGDTTFELTFDGDLHITVSGLMTPYALYPATDRPRYWLRCTLIESGYETPPVLRHLLINTVHAREGIGNIVCKQTGWDGRGRPVLVWSHQLAHPDNVEVRVHEHDGWHVWKAVDDLQLCGPHDRCCVLTEDPELAQLYIYFGDGQHGYRLPEGEHHILLVAWEDGWQHRRYAGTGTGMPDQRYLIATPEESLCLLRIQTASLDTKDSFVNWHEWTQVANFDSSGPDDRHFHYDERTGEIVFGDNRHGRAPERASRPNIVMIARTSGGGERGNVRSGVLRLDDAPSYDHALRATNYTHGHGGQGAETLISAKRRLADSLHDVERAITADDYETIAMRTPGLRVGRVKALPLYVSGLAGYPQRKAPGQMTLVVVPYTEHRKPEPSPLFLQAVRRYMDRYRMLGTELHVIGPQYVQADVQAHIVVEPHLKGRESLFLNALDEYFDPLGREREFGKTIRSGSLHNWLARIPGVLYVADLWITTEGSGAIRDESGNIRIPPHALTYAGNHEVQLFTVSEVR</sequence>
<proteinExistence type="predicted"/>
<dbReference type="EMBL" id="JBHUEH010000023">
    <property type="protein sequence ID" value="MFD1887401.1"/>
    <property type="molecule type" value="Genomic_DNA"/>
</dbReference>
<evidence type="ECO:0000313" key="1">
    <source>
        <dbReference type="EMBL" id="MFD1887401.1"/>
    </source>
</evidence>
<dbReference type="InterPro" id="IPR011749">
    <property type="entry name" value="CHP02243"/>
</dbReference>
<organism evidence="1 2">
    <name type="scientific">Paenibacillus wenxiniae</name>
    <dbReference type="NCBI Taxonomy" id="1636843"/>
    <lineage>
        <taxon>Bacteria</taxon>
        <taxon>Bacillati</taxon>
        <taxon>Bacillota</taxon>
        <taxon>Bacilli</taxon>
        <taxon>Bacillales</taxon>
        <taxon>Paenibacillaceae</taxon>
        <taxon>Paenibacillus</taxon>
    </lineage>
</organism>
<dbReference type="NCBIfam" id="TIGR02243">
    <property type="entry name" value="putative baseplate assembly protein"/>
    <property type="match status" value="1"/>
</dbReference>
<gene>
    <name evidence="1" type="ORF">ACFSC9_18045</name>
</gene>
<name>A0ABW4RMG4_9BACL</name>
<protein>
    <submittedName>
        <fullName evidence="1">Baseplate assembly protein</fullName>
    </submittedName>
</protein>
<keyword evidence="2" id="KW-1185">Reference proteome</keyword>
<dbReference type="RefSeq" id="WP_347325113.1">
    <property type="nucleotide sequence ID" value="NZ_JBCGUH010000005.1"/>
</dbReference>
<dbReference type="Proteomes" id="UP001597233">
    <property type="component" value="Unassembled WGS sequence"/>
</dbReference>